<proteinExistence type="predicted"/>
<evidence type="ECO:0000313" key="3">
    <source>
        <dbReference type="EMBL" id="KAF2827451.1"/>
    </source>
</evidence>
<dbReference type="EMBL" id="MU006224">
    <property type="protein sequence ID" value="KAF2827451.1"/>
    <property type="molecule type" value="Genomic_DNA"/>
</dbReference>
<feature type="transmembrane region" description="Helical" evidence="2">
    <location>
        <begin position="98"/>
        <end position="118"/>
    </location>
</feature>
<keyword evidence="4" id="KW-1185">Reference proteome</keyword>
<keyword evidence="2" id="KW-0472">Membrane</keyword>
<feature type="region of interest" description="Disordered" evidence="1">
    <location>
        <begin position="41"/>
        <end position="65"/>
    </location>
</feature>
<feature type="transmembrane region" description="Helical" evidence="2">
    <location>
        <begin position="12"/>
        <end position="35"/>
    </location>
</feature>
<gene>
    <name evidence="3" type="ORF">CC86DRAFT_381466</name>
</gene>
<dbReference type="Proteomes" id="UP000799424">
    <property type="component" value="Unassembled WGS sequence"/>
</dbReference>
<accession>A0A6A7A2E9</accession>
<evidence type="ECO:0000313" key="4">
    <source>
        <dbReference type="Proteomes" id="UP000799424"/>
    </source>
</evidence>
<sequence>MLTQTAGMNEVTTSGIVFVIVCTVIGLVAIVWALFTRDGDGRDGEPGSKPARKANHGPAANENNVGVAVPGHPSMQMPANAKHLTDTHPPTMNDITTISIFFIALSTVLALVALLWAFRNGTHGKTTPENMVVEYPRRLSSALKGAAGRGAAKDRRKKSVRFDLTPERARYCLAARGWMEIAPLAIPSAYCAASTLAAGSAIGGLAPVVEATVGA</sequence>
<keyword evidence="2" id="KW-0812">Transmembrane</keyword>
<organism evidence="3 4">
    <name type="scientific">Ophiobolus disseminans</name>
    <dbReference type="NCBI Taxonomy" id="1469910"/>
    <lineage>
        <taxon>Eukaryota</taxon>
        <taxon>Fungi</taxon>
        <taxon>Dikarya</taxon>
        <taxon>Ascomycota</taxon>
        <taxon>Pezizomycotina</taxon>
        <taxon>Dothideomycetes</taxon>
        <taxon>Pleosporomycetidae</taxon>
        <taxon>Pleosporales</taxon>
        <taxon>Pleosporineae</taxon>
        <taxon>Phaeosphaeriaceae</taxon>
        <taxon>Ophiobolus</taxon>
    </lineage>
</organism>
<evidence type="ECO:0000256" key="2">
    <source>
        <dbReference type="SAM" id="Phobius"/>
    </source>
</evidence>
<dbReference type="AlphaFoldDB" id="A0A6A7A2E9"/>
<evidence type="ECO:0000256" key="1">
    <source>
        <dbReference type="SAM" id="MobiDB-lite"/>
    </source>
</evidence>
<keyword evidence="2" id="KW-1133">Transmembrane helix</keyword>
<name>A0A6A7A2E9_9PLEO</name>
<protein>
    <submittedName>
        <fullName evidence="3">Uncharacterized protein</fullName>
    </submittedName>
</protein>
<reference evidence="3" key="1">
    <citation type="journal article" date="2020" name="Stud. Mycol.">
        <title>101 Dothideomycetes genomes: a test case for predicting lifestyles and emergence of pathogens.</title>
        <authorList>
            <person name="Haridas S."/>
            <person name="Albert R."/>
            <person name="Binder M."/>
            <person name="Bloem J."/>
            <person name="Labutti K."/>
            <person name="Salamov A."/>
            <person name="Andreopoulos B."/>
            <person name="Baker S."/>
            <person name="Barry K."/>
            <person name="Bills G."/>
            <person name="Bluhm B."/>
            <person name="Cannon C."/>
            <person name="Castanera R."/>
            <person name="Culley D."/>
            <person name="Daum C."/>
            <person name="Ezra D."/>
            <person name="Gonzalez J."/>
            <person name="Henrissat B."/>
            <person name="Kuo A."/>
            <person name="Liang C."/>
            <person name="Lipzen A."/>
            <person name="Lutzoni F."/>
            <person name="Magnuson J."/>
            <person name="Mondo S."/>
            <person name="Nolan M."/>
            <person name="Ohm R."/>
            <person name="Pangilinan J."/>
            <person name="Park H.-J."/>
            <person name="Ramirez L."/>
            <person name="Alfaro M."/>
            <person name="Sun H."/>
            <person name="Tritt A."/>
            <person name="Yoshinaga Y."/>
            <person name="Zwiers L.-H."/>
            <person name="Turgeon B."/>
            <person name="Goodwin S."/>
            <person name="Spatafora J."/>
            <person name="Crous P."/>
            <person name="Grigoriev I."/>
        </authorList>
    </citation>
    <scope>NUCLEOTIDE SEQUENCE</scope>
    <source>
        <strain evidence="3">CBS 113818</strain>
    </source>
</reference>